<organism evidence="2 3">
    <name type="scientific">Morella rubra</name>
    <name type="common">Chinese bayberry</name>
    <dbReference type="NCBI Taxonomy" id="262757"/>
    <lineage>
        <taxon>Eukaryota</taxon>
        <taxon>Viridiplantae</taxon>
        <taxon>Streptophyta</taxon>
        <taxon>Embryophyta</taxon>
        <taxon>Tracheophyta</taxon>
        <taxon>Spermatophyta</taxon>
        <taxon>Magnoliopsida</taxon>
        <taxon>eudicotyledons</taxon>
        <taxon>Gunneridae</taxon>
        <taxon>Pentapetalae</taxon>
        <taxon>rosids</taxon>
        <taxon>fabids</taxon>
        <taxon>Fagales</taxon>
        <taxon>Myricaceae</taxon>
        <taxon>Morella</taxon>
    </lineage>
</organism>
<feature type="transmembrane region" description="Helical" evidence="1">
    <location>
        <begin position="101"/>
        <end position="124"/>
    </location>
</feature>
<comment type="caution">
    <text evidence="2">The sequence shown here is derived from an EMBL/GenBank/DDBJ whole genome shotgun (WGS) entry which is preliminary data.</text>
</comment>
<dbReference type="AlphaFoldDB" id="A0A6A1USD2"/>
<keyword evidence="1" id="KW-0472">Membrane</keyword>
<keyword evidence="1" id="KW-0812">Transmembrane</keyword>
<dbReference type="PANTHER" id="PTHR42899:SF1">
    <property type="entry name" value="SPERMATOGENESIS-ASSOCIATED PROTEIN 20"/>
    <property type="match status" value="1"/>
</dbReference>
<protein>
    <submittedName>
        <fullName evidence="2">Uncharacterized protein</fullName>
    </submittedName>
</protein>
<evidence type="ECO:0000313" key="3">
    <source>
        <dbReference type="Proteomes" id="UP000516437"/>
    </source>
</evidence>
<dbReference type="Proteomes" id="UP000516437">
    <property type="component" value="Chromosome 8"/>
</dbReference>
<dbReference type="EMBL" id="RXIC02000026">
    <property type="protein sequence ID" value="KAB1203046.1"/>
    <property type="molecule type" value="Genomic_DNA"/>
</dbReference>
<evidence type="ECO:0000256" key="1">
    <source>
        <dbReference type="SAM" id="Phobius"/>
    </source>
</evidence>
<evidence type="ECO:0000313" key="2">
    <source>
        <dbReference type="EMBL" id="KAB1203046.1"/>
    </source>
</evidence>
<reference evidence="2 3" key="1">
    <citation type="journal article" date="2019" name="Plant Biotechnol. J.">
        <title>The red bayberry genome and genetic basis of sex determination.</title>
        <authorList>
            <person name="Jia H.M."/>
            <person name="Jia H.J."/>
            <person name="Cai Q.L."/>
            <person name="Wang Y."/>
            <person name="Zhao H.B."/>
            <person name="Yang W.F."/>
            <person name="Wang G.Y."/>
            <person name="Li Y.H."/>
            <person name="Zhan D.L."/>
            <person name="Shen Y.T."/>
            <person name="Niu Q.F."/>
            <person name="Chang L."/>
            <person name="Qiu J."/>
            <person name="Zhao L."/>
            <person name="Xie H.B."/>
            <person name="Fu W.Y."/>
            <person name="Jin J."/>
            <person name="Li X.W."/>
            <person name="Jiao Y."/>
            <person name="Zhou C.C."/>
            <person name="Tu T."/>
            <person name="Chai C.Y."/>
            <person name="Gao J.L."/>
            <person name="Fan L.J."/>
            <person name="van de Weg E."/>
            <person name="Wang J.Y."/>
            <person name="Gao Z.S."/>
        </authorList>
    </citation>
    <scope>NUCLEOTIDE SEQUENCE [LARGE SCALE GENOMIC DNA]</scope>
    <source>
        <tissue evidence="2">Leaves</tissue>
    </source>
</reference>
<keyword evidence="1" id="KW-1133">Transmembrane helix</keyword>
<accession>A0A6A1USD2</accession>
<proteinExistence type="predicted"/>
<dbReference type="OrthoDB" id="1746020at2759"/>
<keyword evidence="3" id="KW-1185">Reference proteome</keyword>
<dbReference type="GO" id="GO:0009507">
    <property type="term" value="C:chloroplast"/>
    <property type="evidence" value="ECO:0007669"/>
    <property type="project" value="TreeGrafter"/>
</dbReference>
<dbReference type="InterPro" id="IPR024705">
    <property type="entry name" value="Ssp411"/>
</dbReference>
<name>A0A6A1USD2_9ROSI</name>
<sequence>MKEDAFIEGARLKLANGSIRGNSWWKVLLAKIFMICFGEQPKMEAVVDLTEAKESSSFPGQDDHDGAEPSGNSVSAINLVRLGFLVAGCMSQRYKQNAEHLLVRLTIFLPLAYGLMVCPIEAVFEARLKDMAMAVPLLCCATDMVIVPSRKQVVLVGHKHSGMLLEIMVEPMSKVGMDYVGSGSLIVVVEDQQLARK</sequence>
<gene>
    <name evidence="2" type="ORF">CJ030_MR8G023495</name>
</gene>
<dbReference type="PANTHER" id="PTHR42899">
    <property type="entry name" value="SPERMATOGENESIS-ASSOCIATED PROTEIN 20"/>
    <property type="match status" value="1"/>
</dbReference>